<dbReference type="GO" id="GO:0001561">
    <property type="term" value="P:fatty acid alpha-oxidation"/>
    <property type="evidence" value="ECO:0007669"/>
    <property type="project" value="TreeGrafter"/>
</dbReference>
<evidence type="ECO:0000256" key="8">
    <source>
        <dbReference type="ARBA" id="ARBA00023140"/>
    </source>
</evidence>
<reference evidence="19" key="1">
    <citation type="journal article" date="2014" name="Genome Announc.">
        <title>Genome sequence of the yeast Cyberlindnera fabianii (Hansenula fabianii).</title>
        <authorList>
            <person name="Freel K.C."/>
            <person name="Sarilar V."/>
            <person name="Neuveglise C."/>
            <person name="Devillers H."/>
            <person name="Friedrich A."/>
            <person name="Schacherer J."/>
        </authorList>
    </citation>
    <scope>NUCLEOTIDE SEQUENCE</scope>
    <source>
        <strain evidence="19">YJS4271</strain>
    </source>
</reference>
<comment type="catalytic activity">
    <reaction evidence="10">
        <text>a 2-hydroxy-3-methyl fatty acyl-CoA = a 2-methyl-branched fatty aldehyde + formyl-CoA</text>
        <dbReference type="Rhea" id="RHEA:25375"/>
        <dbReference type="ChEBI" id="CHEBI:49188"/>
        <dbReference type="ChEBI" id="CHEBI:57376"/>
        <dbReference type="ChEBI" id="CHEBI:58783"/>
        <dbReference type="EC" id="4.1.2.63"/>
    </reaction>
    <physiologicalReaction direction="left-to-right" evidence="10">
        <dbReference type="Rhea" id="RHEA:25376"/>
    </physiologicalReaction>
</comment>
<evidence type="ECO:0000256" key="6">
    <source>
        <dbReference type="ARBA" id="ARBA00022842"/>
    </source>
</evidence>
<keyword evidence="5" id="KW-0479">Metal-binding</keyword>
<feature type="domain" description="Thiamine pyrophosphate enzyme central" evidence="16">
    <location>
        <begin position="198"/>
        <end position="328"/>
    </location>
</feature>
<comment type="catalytic activity">
    <reaction evidence="11">
        <text>an (R)-2-hydroxy-long-chain-fatty acyl-CoA = a long-chain fatty aldehyde + formyl-CoA</text>
        <dbReference type="Rhea" id="RHEA:67444"/>
        <dbReference type="ChEBI" id="CHEBI:17176"/>
        <dbReference type="ChEBI" id="CHEBI:57376"/>
        <dbReference type="ChEBI" id="CHEBI:170012"/>
        <dbReference type="EC" id="4.1.2.63"/>
    </reaction>
    <physiologicalReaction direction="left-to-right" evidence="11">
        <dbReference type="Rhea" id="RHEA:67445"/>
    </physiologicalReaction>
</comment>
<dbReference type="VEuPathDB" id="FungiDB:BON22_2809"/>
<dbReference type="InterPro" id="IPR012000">
    <property type="entry name" value="Thiamin_PyroP_enz_cen_dom"/>
</dbReference>
<evidence type="ECO:0000256" key="11">
    <source>
        <dbReference type="ARBA" id="ARBA00044454"/>
    </source>
</evidence>
<evidence type="ECO:0000259" key="18">
    <source>
        <dbReference type="Pfam" id="PF02776"/>
    </source>
</evidence>
<organism evidence="19">
    <name type="scientific">Cyberlindnera fabianii</name>
    <name type="common">Yeast</name>
    <name type="synonym">Hansenula fabianii</name>
    <dbReference type="NCBI Taxonomy" id="36022"/>
    <lineage>
        <taxon>Eukaryota</taxon>
        <taxon>Fungi</taxon>
        <taxon>Dikarya</taxon>
        <taxon>Ascomycota</taxon>
        <taxon>Saccharomycotina</taxon>
        <taxon>Saccharomycetes</taxon>
        <taxon>Phaffomycetales</taxon>
        <taxon>Phaffomycetaceae</taxon>
        <taxon>Cyberlindnera</taxon>
    </lineage>
</organism>
<evidence type="ECO:0000256" key="1">
    <source>
        <dbReference type="ARBA" id="ARBA00001946"/>
    </source>
</evidence>
<comment type="subcellular location">
    <subcellularLocation>
        <location evidence="3">Peroxisome matrix</location>
    </subcellularLocation>
</comment>
<dbReference type="CDD" id="cd02004">
    <property type="entry name" value="TPP_BZL_OCoD_HPCL"/>
    <property type="match status" value="1"/>
</dbReference>
<dbReference type="PROSITE" id="PS00187">
    <property type="entry name" value="TPP_ENZYMES"/>
    <property type="match status" value="1"/>
</dbReference>
<dbReference type="InterPro" id="IPR011766">
    <property type="entry name" value="TPP_enzyme_TPP-bd"/>
</dbReference>
<evidence type="ECO:0000256" key="15">
    <source>
        <dbReference type="RuleBase" id="RU362132"/>
    </source>
</evidence>
<evidence type="ECO:0000256" key="13">
    <source>
        <dbReference type="ARBA" id="ARBA00059692"/>
    </source>
</evidence>
<keyword evidence="6" id="KW-0460">Magnesium</keyword>
<evidence type="ECO:0000259" key="17">
    <source>
        <dbReference type="Pfam" id="PF02775"/>
    </source>
</evidence>
<feature type="domain" description="Thiamine pyrophosphate enzyme TPP-binding" evidence="17">
    <location>
        <begin position="392"/>
        <end position="543"/>
    </location>
</feature>
<dbReference type="CDD" id="cd07035">
    <property type="entry name" value="TPP_PYR_POX_like"/>
    <property type="match status" value="1"/>
</dbReference>
<dbReference type="Gene3D" id="3.40.50.970">
    <property type="match status" value="2"/>
</dbReference>
<evidence type="ECO:0000256" key="2">
    <source>
        <dbReference type="ARBA" id="ARBA00001964"/>
    </source>
</evidence>
<evidence type="ECO:0000256" key="9">
    <source>
        <dbReference type="ARBA" id="ARBA00023239"/>
    </source>
</evidence>
<evidence type="ECO:0000313" key="19">
    <source>
        <dbReference type="EMBL" id="CDR46610.1"/>
    </source>
</evidence>
<dbReference type="GO" id="GO:0106359">
    <property type="term" value="F:2-hydroxyacyl-CoA lyase activity"/>
    <property type="evidence" value="ECO:0007669"/>
    <property type="project" value="UniProtKB-EC"/>
</dbReference>
<dbReference type="GO" id="GO:0030976">
    <property type="term" value="F:thiamine pyrophosphate binding"/>
    <property type="evidence" value="ECO:0007669"/>
    <property type="project" value="InterPro"/>
</dbReference>
<feature type="domain" description="Thiamine pyrophosphate enzyme N-terminal TPP-binding" evidence="18">
    <location>
        <begin position="4"/>
        <end position="117"/>
    </location>
</feature>
<evidence type="ECO:0000256" key="7">
    <source>
        <dbReference type="ARBA" id="ARBA00023052"/>
    </source>
</evidence>
<evidence type="ECO:0000259" key="16">
    <source>
        <dbReference type="Pfam" id="PF00205"/>
    </source>
</evidence>
<dbReference type="PANTHER" id="PTHR43710:SF2">
    <property type="entry name" value="2-HYDROXYACYL-COA LYASE 1"/>
    <property type="match status" value="1"/>
</dbReference>
<keyword evidence="9" id="KW-0456">Lyase</keyword>
<proteinExistence type="inferred from homology"/>
<comment type="cofactor">
    <cofactor evidence="1">
        <name>Mg(2+)</name>
        <dbReference type="ChEBI" id="CHEBI:18420"/>
    </cofactor>
</comment>
<dbReference type="InterPro" id="IPR045025">
    <property type="entry name" value="HACL1-like"/>
</dbReference>
<evidence type="ECO:0000256" key="5">
    <source>
        <dbReference type="ARBA" id="ARBA00022723"/>
    </source>
</evidence>
<evidence type="ECO:0000256" key="10">
    <source>
        <dbReference type="ARBA" id="ARBA00044451"/>
    </source>
</evidence>
<dbReference type="GO" id="GO:0005782">
    <property type="term" value="C:peroxisomal matrix"/>
    <property type="evidence" value="ECO:0007669"/>
    <property type="project" value="UniProtKB-SubCell"/>
</dbReference>
<evidence type="ECO:0000256" key="14">
    <source>
        <dbReference type="ARBA" id="ARBA00070390"/>
    </source>
</evidence>
<dbReference type="InterPro" id="IPR000399">
    <property type="entry name" value="TPP-bd_CS"/>
</dbReference>
<dbReference type="OrthoDB" id="10006023at2759"/>
<dbReference type="PANTHER" id="PTHR43710">
    <property type="entry name" value="2-HYDROXYACYL-COA LYASE"/>
    <property type="match status" value="1"/>
</dbReference>
<dbReference type="SUPFAM" id="SSF52467">
    <property type="entry name" value="DHS-like NAD/FAD-binding domain"/>
    <property type="match status" value="1"/>
</dbReference>
<evidence type="ECO:0000256" key="3">
    <source>
        <dbReference type="ARBA" id="ARBA00004253"/>
    </source>
</evidence>
<dbReference type="Gene3D" id="3.40.50.1220">
    <property type="entry name" value="TPP-binding domain"/>
    <property type="match status" value="1"/>
</dbReference>
<dbReference type="Pfam" id="PF02775">
    <property type="entry name" value="TPP_enzyme_C"/>
    <property type="match status" value="1"/>
</dbReference>
<dbReference type="EC" id="4.1.2.63" evidence="12"/>
<keyword evidence="7 15" id="KW-0786">Thiamine pyrophosphate</keyword>
<dbReference type="InterPro" id="IPR012001">
    <property type="entry name" value="Thiamin_PyroP_enz_TPP-bd_dom"/>
</dbReference>
<dbReference type="Pfam" id="PF02776">
    <property type="entry name" value="TPP_enzyme_N"/>
    <property type="match status" value="1"/>
</dbReference>
<evidence type="ECO:0000256" key="4">
    <source>
        <dbReference type="ARBA" id="ARBA00007812"/>
    </source>
</evidence>
<comment type="function">
    <text evidence="13">Catalyzes a carbon-carbon cleavage reaction; cleaves a 2-hydroxy-3-methylacyl-CoA into formyl-CoA and a 2-methyl-branched fatty aldehyde.</text>
</comment>
<evidence type="ECO:0000256" key="12">
    <source>
        <dbReference type="ARBA" id="ARBA00044518"/>
    </source>
</evidence>
<accession>A0A061B9K5</accession>
<dbReference type="GO" id="GO:0000287">
    <property type="term" value="F:magnesium ion binding"/>
    <property type="evidence" value="ECO:0007669"/>
    <property type="project" value="InterPro"/>
</dbReference>
<sequence length="565" mass="60512">MSSGAQLIALSLKKLGVTTVFGIVGIPIVEVGDALIKEGVRFIAFRNEQAASYAASAYGYLTGKPGVLLVVGGPGIIHALPGVLNARSNKWPLLVLAGSSSFSDVSKGGFQELDQVSAMEPWTKLSLKPTSFDQVPLFLYKAYKASLFGTPGATYIDLPADIVENAIEADRVQNLLGYISEITPQHVPRSLPPPERLQGIAELIKSAKSPLVVIGKGAAYSEAHQEIRELVESHNLPFLPTPMGKGVVSDHSDLNVSSARSQALKSADIVLLLGARLNWILHFGESPRYSESVKFIQVDSTAEEIGHNSISSLDYGLLGDIKLITKQLHNLLGFYKYPGVTQSMKTTIAKNNSSLKTKETTVGAQLNYNNVYKVLRELISPRESDTILVSEGANTMDIARISFPQSTPKNRLDAGTNATMGVGMGYALAAKVVSPGKTVVAIEGDSAFGFSAMEVETAVRAHLPLIVVVMNNSGIYHGVPETVSYAEFEKLPSTALSKETRYDLLGQSLGAEGYTASTIDDVKSAFSKALKNSEQGKTTVINVIISPGTKKKIGFGWQNKKATKL</sequence>
<comment type="similarity">
    <text evidence="4 15">Belongs to the TPP enzyme family.</text>
</comment>
<dbReference type="AlphaFoldDB" id="A0A061B9K5"/>
<dbReference type="PhylomeDB" id="A0A061B9K5"/>
<dbReference type="InterPro" id="IPR029061">
    <property type="entry name" value="THDP-binding"/>
</dbReference>
<dbReference type="Pfam" id="PF00205">
    <property type="entry name" value="TPP_enzyme_M"/>
    <property type="match status" value="1"/>
</dbReference>
<dbReference type="InterPro" id="IPR029035">
    <property type="entry name" value="DHS-like_NAD/FAD-binding_dom"/>
</dbReference>
<dbReference type="EMBL" id="LK052909">
    <property type="protein sequence ID" value="CDR46610.1"/>
    <property type="molecule type" value="Genomic_DNA"/>
</dbReference>
<keyword evidence="8" id="KW-0576">Peroxisome</keyword>
<dbReference type="FunFam" id="3.40.50.970:FF:000054">
    <property type="entry name" value="Putative 2-hydroxyphytanoyl-CoA lyase"/>
    <property type="match status" value="1"/>
</dbReference>
<gene>
    <name evidence="19" type="ORF">CYFA0S_24e01068g</name>
</gene>
<dbReference type="SUPFAM" id="SSF52518">
    <property type="entry name" value="Thiamin diphosphate-binding fold (THDP-binding)"/>
    <property type="match status" value="2"/>
</dbReference>
<name>A0A061B9K5_CYBFA</name>
<comment type="cofactor">
    <cofactor evidence="2">
        <name>thiamine diphosphate</name>
        <dbReference type="ChEBI" id="CHEBI:58937"/>
    </cofactor>
</comment>
<protein>
    <recommendedName>
        <fullName evidence="14">2-hydroxyacyl-CoA lyase</fullName>
        <ecNumber evidence="12">4.1.2.63</ecNumber>
    </recommendedName>
</protein>